<evidence type="ECO:0000259" key="7">
    <source>
        <dbReference type="Pfam" id="PF23452"/>
    </source>
</evidence>
<dbReference type="GO" id="GO:0016757">
    <property type="term" value="F:glycosyltransferase activity"/>
    <property type="evidence" value="ECO:0007669"/>
    <property type="project" value="UniProtKB-KW"/>
</dbReference>
<dbReference type="GO" id="GO:0016020">
    <property type="term" value="C:membrane"/>
    <property type="evidence" value="ECO:0007669"/>
    <property type="project" value="UniProtKB-SubCell"/>
</dbReference>
<evidence type="ECO:0000313" key="9">
    <source>
        <dbReference type="Proteomes" id="UP000708148"/>
    </source>
</evidence>
<keyword evidence="5" id="KW-1133">Transmembrane helix</keyword>
<evidence type="ECO:0000313" key="8">
    <source>
        <dbReference type="EMBL" id="CAD7702597.1"/>
    </source>
</evidence>
<keyword evidence="4" id="KW-0812">Transmembrane</keyword>
<dbReference type="Proteomes" id="UP000708148">
    <property type="component" value="Unassembled WGS sequence"/>
</dbReference>
<sequence>MYPLERGPLANIPATGPAPVLVRPAELHKVVLDWERLALHIEGDNESKEKLGWVREMYAFSIACALNDVHLDLRPVPSNPLIVQPPADSTLGEAAMYHYTWGSAFLDGAGNKVYEFDKRQYTAADLQFKVPILATPPPFQEGWKLHDSSPVSQEKYGLVKDMIDRMNEGIRALPVLPIDAQSKLQ</sequence>
<proteinExistence type="predicted"/>
<keyword evidence="9" id="KW-1185">Reference proteome</keyword>
<organism evidence="8 9">
    <name type="scientific">Ostreobium quekettii</name>
    <dbReference type="NCBI Taxonomy" id="121088"/>
    <lineage>
        <taxon>Eukaryota</taxon>
        <taxon>Viridiplantae</taxon>
        <taxon>Chlorophyta</taxon>
        <taxon>core chlorophytes</taxon>
        <taxon>Ulvophyceae</taxon>
        <taxon>TCBD clade</taxon>
        <taxon>Bryopsidales</taxon>
        <taxon>Ostreobineae</taxon>
        <taxon>Ostreobiaceae</taxon>
        <taxon>Ostreobium</taxon>
    </lineage>
</organism>
<keyword evidence="6" id="KW-0472">Membrane</keyword>
<evidence type="ECO:0000256" key="6">
    <source>
        <dbReference type="ARBA" id="ARBA00023136"/>
    </source>
</evidence>
<dbReference type="InterPro" id="IPR044845">
    <property type="entry name" value="HPAT/SRGT1-like"/>
</dbReference>
<keyword evidence="3" id="KW-0808">Transferase</keyword>
<dbReference type="AlphaFoldDB" id="A0A8S1J5Y1"/>
<gene>
    <name evidence="8" type="ORF">OSTQU699_LOCUS7954</name>
</gene>
<evidence type="ECO:0000256" key="1">
    <source>
        <dbReference type="ARBA" id="ARBA00004167"/>
    </source>
</evidence>
<dbReference type="Pfam" id="PF23452">
    <property type="entry name" value="HPAT"/>
    <property type="match status" value="1"/>
</dbReference>
<dbReference type="PANTHER" id="PTHR31485:SF17">
    <property type="match status" value="1"/>
</dbReference>
<name>A0A8S1J5Y1_9CHLO</name>
<comment type="subcellular location">
    <subcellularLocation>
        <location evidence="1">Membrane</location>
        <topology evidence="1">Single-pass membrane protein</topology>
    </subcellularLocation>
</comment>
<feature type="domain" description="Hydroxyproline O-arabinosyltransferase-like" evidence="7">
    <location>
        <begin position="5"/>
        <end position="128"/>
    </location>
</feature>
<dbReference type="PANTHER" id="PTHR31485">
    <property type="entry name" value="PEPTIDYL SERINE ALPHA-GALACTOSYLTRANSFERASE"/>
    <property type="match status" value="1"/>
</dbReference>
<comment type="caution">
    <text evidence="8">The sequence shown here is derived from an EMBL/GenBank/DDBJ whole genome shotgun (WGS) entry which is preliminary data.</text>
</comment>
<evidence type="ECO:0000256" key="3">
    <source>
        <dbReference type="ARBA" id="ARBA00022679"/>
    </source>
</evidence>
<reference evidence="8" key="1">
    <citation type="submission" date="2020-12" db="EMBL/GenBank/DDBJ databases">
        <authorList>
            <person name="Iha C."/>
        </authorList>
    </citation>
    <scope>NUCLEOTIDE SEQUENCE</scope>
</reference>
<evidence type="ECO:0000256" key="2">
    <source>
        <dbReference type="ARBA" id="ARBA00022676"/>
    </source>
</evidence>
<dbReference type="OrthoDB" id="2016014at2759"/>
<dbReference type="InterPro" id="IPR056508">
    <property type="entry name" value="HPAT-like"/>
</dbReference>
<keyword evidence="2" id="KW-0328">Glycosyltransferase</keyword>
<protein>
    <recommendedName>
        <fullName evidence="7">Hydroxyproline O-arabinosyltransferase-like domain-containing protein</fullName>
    </recommendedName>
</protein>
<dbReference type="EMBL" id="CAJHUC010001886">
    <property type="protein sequence ID" value="CAD7702597.1"/>
    <property type="molecule type" value="Genomic_DNA"/>
</dbReference>
<accession>A0A8S1J5Y1</accession>
<evidence type="ECO:0000256" key="5">
    <source>
        <dbReference type="ARBA" id="ARBA00022989"/>
    </source>
</evidence>
<evidence type="ECO:0000256" key="4">
    <source>
        <dbReference type="ARBA" id="ARBA00022692"/>
    </source>
</evidence>